<feature type="compositionally biased region" description="Low complexity" evidence="1">
    <location>
        <begin position="614"/>
        <end position="638"/>
    </location>
</feature>
<feature type="compositionally biased region" description="Polar residues" evidence="1">
    <location>
        <begin position="595"/>
        <end position="613"/>
    </location>
</feature>
<feature type="transmembrane region" description="Helical" evidence="2">
    <location>
        <begin position="371"/>
        <end position="394"/>
    </location>
</feature>
<dbReference type="Proteomes" id="UP000282454">
    <property type="component" value="Unassembled WGS sequence"/>
</dbReference>
<evidence type="ECO:0000256" key="3">
    <source>
        <dbReference type="SAM" id="SignalP"/>
    </source>
</evidence>
<feature type="compositionally biased region" description="Gly residues" evidence="1">
    <location>
        <begin position="651"/>
        <end position="662"/>
    </location>
</feature>
<reference evidence="4 5" key="1">
    <citation type="submission" date="2018-10" db="EMBL/GenBank/DDBJ databases">
        <title>Genomic Encyclopedia of Archaeal and Bacterial Type Strains, Phase II (KMG-II): from individual species to whole genera.</title>
        <authorList>
            <person name="Goeker M."/>
        </authorList>
    </citation>
    <scope>NUCLEOTIDE SEQUENCE [LARGE SCALE GENOMIC DNA]</scope>
    <source>
        <strain evidence="4 5">DSM 45657</strain>
    </source>
</reference>
<feature type="transmembrane region" description="Helical" evidence="2">
    <location>
        <begin position="491"/>
        <end position="512"/>
    </location>
</feature>
<feature type="signal peptide" evidence="3">
    <location>
        <begin position="1"/>
        <end position="25"/>
    </location>
</feature>
<comment type="caution">
    <text evidence="4">The sequence shown here is derived from an EMBL/GenBank/DDBJ whole genome shotgun (WGS) entry which is preliminary data.</text>
</comment>
<protein>
    <recommendedName>
        <fullName evidence="6">TrbL/VirB6 plasmid conjugal transfer protein</fullName>
    </recommendedName>
</protein>
<evidence type="ECO:0000313" key="4">
    <source>
        <dbReference type="EMBL" id="RLK58367.1"/>
    </source>
</evidence>
<dbReference type="EMBL" id="RCDD01000003">
    <property type="protein sequence ID" value="RLK58367.1"/>
    <property type="molecule type" value="Genomic_DNA"/>
</dbReference>
<evidence type="ECO:0000256" key="1">
    <source>
        <dbReference type="SAM" id="MobiDB-lite"/>
    </source>
</evidence>
<evidence type="ECO:0008006" key="6">
    <source>
        <dbReference type="Google" id="ProtNLM"/>
    </source>
</evidence>
<keyword evidence="2" id="KW-1133">Transmembrane helix</keyword>
<keyword evidence="3" id="KW-0732">Signal</keyword>
<sequence>MFRRSILLLLAVMAVLTGTATTAAAQPGDIAQVPQGFPADLKRFVGGTEEFREANWFTDPDCADRGGKIGDYLTQVMFAEPRLLYWTIPPGSRKAFWITDSLDIPEHIDLTKEPPDLPKTFPAVDPQREAYGLPRGRRFCTDLVKQWTTPADNTWGLSWAPAPDPESLEKMKPFASAGDDEDMIHNFTHACEIKRSPYCQKAMFVDCGRIDPTDHQQKDLCFSWNVQVAQLFVGIGKWIDDNTSWLEKVGQLFLKVGLDVVAAGKVFVDAFVGILKFVLGIAKFVLNPAGALDDLANSIHESAVDFTTTVLQGLASVGRFDPGTDWFLSTYAASAGVGIVVMAFMTTLMLMRAASGKGSREELTESLFKHLPTGVFLAVFAPAAATVLVKTAQALTNGIIAWQAPHLTDAVGKIALLGGITAAALPGGVFIGLLLFLFMVIGTGALFVGLAMQSFALPMSGLVAGIAWGMWVHPRWRAKAMKVPLTFAGLLASQPLVFLMLGFAFSLIDATVNGGTVQSGGFRLLAMMVLVVVALLITGFAPWSLLKYSPLLPTAADSHDGQPGPGFGTSAVVGASVATLDRGGSGAEARPAPSSGPSQASNGGGTPSIQSAYARQQQPQGGGAQRPRAASPVAPAGATAGGRGTRPAAATGGGATGSGAGGQQRVAGAATGGAPAGAAGAGGAAQQGAAGTGAAAAKGGAALGGAALGGAAGPIGIAAQVGVAGFNKARSAAHARHTPEIDHDTPKED</sequence>
<dbReference type="RefSeq" id="WP_121392794.1">
    <property type="nucleotide sequence ID" value="NZ_RCDD01000003.1"/>
</dbReference>
<keyword evidence="2" id="KW-0812">Transmembrane</keyword>
<keyword evidence="2" id="KW-0472">Membrane</keyword>
<proteinExistence type="predicted"/>
<feature type="region of interest" description="Disordered" evidence="1">
    <location>
        <begin position="728"/>
        <end position="749"/>
    </location>
</feature>
<evidence type="ECO:0000256" key="2">
    <source>
        <dbReference type="SAM" id="Phobius"/>
    </source>
</evidence>
<accession>A0A421B1Y3</accession>
<dbReference type="AlphaFoldDB" id="A0A421B1Y3"/>
<gene>
    <name evidence="4" type="ORF">CLV68_4465</name>
</gene>
<feature type="compositionally biased region" description="Basic and acidic residues" evidence="1">
    <location>
        <begin position="737"/>
        <end position="749"/>
    </location>
</feature>
<feature type="transmembrane region" description="Helical" evidence="2">
    <location>
        <begin position="445"/>
        <end position="471"/>
    </location>
</feature>
<feature type="transmembrane region" description="Helical" evidence="2">
    <location>
        <begin position="524"/>
        <end position="545"/>
    </location>
</feature>
<organism evidence="4 5">
    <name type="scientific">Actinokineospora cianjurensis</name>
    <dbReference type="NCBI Taxonomy" id="585224"/>
    <lineage>
        <taxon>Bacteria</taxon>
        <taxon>Bacillati</taxon>
        <taxon>Actinomycetota</taxon>
        <taxon>Actinomycetes</taxon>
        <taxon>Pseudonocardiales</taxon>
        <taxon>Pseudonocardiaceae</taxon>
        <taxon>Actinokineospora</taxon>
    </lineage>
</organism>
<feature type="transmembrane region" description="Helical" evidence="2">
    <location>
        <begin position="414"/>
        <end position="438"/>
    </location>
</feature>
<name>A0A421B1Y3_9PSEU</name>
<evidence type="ECO:0000313" key="5">
    <source>
        <dbReference type="Proteomes" id="UP000282454"/>
    </source>
</evidence>
<dbReference type="OrthoDB" id="4513213at2"/>
<feature type="transmembrane region" description="Helical" evidence="2">
    <location>
        <begin position="326"/>
        <end position="350"/>
    </location>
</feature>
<feature type="region of interest" description="Disordered" evidence="1">
    <location>
        <begin position="581"/>
        <end position="686"/>
    </location>
</feature>
<keyword evidence="5" id="KW-1185">Reference proteome</keyword>
<feature type="compositionally biased region" description="Gly residues" evidence="1">
    <location>
        <begin position="670"/>
        <end position="685"/>
    </location>
</feature>
<feature type="chain" id="PRO_5019551614" description="TrbL/VirB6 plasmid conjugal transfer protein" evidence="3">
    <location>
        <begin position="26"/>
        <end position="749"/>
    </location>
</feature>